<name>A0A0S6UFY7_NEOTH</name>
<reference evidence="1" key="1">
    <citation type="journal article" date="2014" name="Gene">
        <title>Genome-guided analysis of transformation efficiency and carbon dioxide assimilation by Moorella thermoacetica Y72.</title>
        <authorList>
            <person name="Tsukahara K."/>
            <person name="Kita A."/>
            <person name="Nakashimada Y."/>
            <person name="Hoshino T."/>
            <person name="Murakami K."/>
        </authorList>
    </citation>
    <scope>NUCLEOTIDE SEQUENCE [LARGE SCALE GENOMIC DNA]</scope>
    <source>
        <strain evidence="1">Y72</strain>
    </source>
</reference>
<organism evidence="1">
    <name type="scientific">Moorella thermoacetica Y72</name>
    <dbReference type="NCBI Taxonomy" id="1325331"/>
    <lineage>
        <taxon>Bacteria</taxon>
        <taxon>Bacillati</taxon>
        <taxon>Bacillota</taxon>
        <taxon>Clostridia</taxon>
        <taxon>Neomoorellales</taxon>
        <taxon>Neomoorellaceae</taxon>
        <taxon>Neomoorella</taxon>
    </lineage>
</organism>
<proteinExistence type="predicted"/>
<dbReference type="EMBL" id="DF238840">
    <property type="protein sequence ID" value="GAF26358.1"/>
    <property type="molecule type" value="Genomic_DNA"/>
</dbReference>
<protein>
    <submittedName>
        <fullName evidence="1">Uncharacterized protein</fullName>
    </submittedName>
</protein>
<dbReference type="Proteomes" id="UP000063718">
    <property type="component" value="Unassembled WGS sequence"/>
</dbReference>
<sequence length="41" mass="4238">MALAHPAPARDLPGNGPGTALHLAVDRSGILEYNINGGFPR</sequence>
<gene>
    <name evidence="1" type="ORF">MTY_1697</name>
</gene>
<accession>A0A0S6UFY7</accession>
<evidence type="ECO:0000313" key="1">
    <source>
        <dbReference type="EMBL" id="GAF26358.1"/>
    </source>
</evidence>
<dbReference type="AlphaFoldDB" id="A0A0S6UFY7"/>